<evidence type="ECO:0000313" key="2">
    <source>
        <dbReference type="EMBL" id="QIB69274.1"/>
    </source>
</evidence>
<dbReference type="KEGG" id="abut:Ami103574_08035"/>
<proteinExistence type="predicted"/>
<gene>
    <name evidence="2" type="ORF">Ami103574_08035</name>
</gene>
<dbReference type="EMBL" id="CP048649">
    <property type="protein sequence ID" value="QIB69274.1"/>
    <property type="molecule type" value="Genomic_DNA"/>
</dbReference>
<dbReference type="AlphaFoldDB" id="A0A858BX27"/>
<accession>A0A858BX27</accession>
<keyword evidence="1" id="KW-0472">Membrane</keyword>
<reference evidence="2 3" key="1">
    <citation type="submission" date="2020-02" db="EMBL/GenBank/DDBJ databases">
        <authorList>
            <person name="Kim Y.B."/>
            <person name="Roh S.W."/>
        </authorList>
    </citation>
    <scope>NUCLEOTIDE SEQUENCE [LARGE SCALE GENOMIC DNA]</scope>
    <source>
        <strain evidence="2 3">DSM 103574</strain>
    </source>
</reference>
<dbReference type="Proteomes" id="UP000466848">
    <property type="component" value="Chromosome"/>
</dbReference>
<evidence type="ECO:0008006" key="4">
    <source>
        <dbReference type="Google" id="ProtNLM"/>
    </source>
</evidence>
<dbReference type="InterPro" id="IPR035451">
    <property type="entry name" value="Ada-like_dom_sf"/>
</dbReference>
<evidence type="ECO:0000256" key="1">
    <source>
        <dbReference type="SAM" id="Phobius"/>
    </source>
</evidence>
<sequence>MFNNTKKGNIGVETAILLPLVVLSILTIAYLIKVDCAGEAIISAAFDETRRLSIESYTGPGQLAAIGFPGRVEKRLRQETSCKGISVERFRYLYGNGYMDKLISFQVEYEMDPHFPISFYDVFQGKERILARAFVGSSRYGLPGEFSQMEQQEDSEIVWIFPVAGKKYHQENCSYIKVAATETILNSSIKKRFKPCSICEAAELEKGNVIYCFYNQGQSYHRPSCPSVERYVREIEKSQAIQRGYTPCLKCGGS</sequence>
<keyword evidence="3" id="KW-1185">Reference proteome</keyword>
<protein>
    <recommendedName>
        <fullName evidence="4">TadE-like protein</fullName>
    </recommendedName>
</protein>
<dbReference type="SUPFAM" id="SSF57884">
    <property type="entry name" value="Ada DNA repair protein, N-terminal domain (N-Ada 10)"/>
    <property type="match status" value="1"/>
</dbReference>
<evidence type="ECO:0000313" key="3">
    <source>
        <dbReference type="Proteomes" id="UP000466848"/>
    </source>
</evidence>
<feature type="transmembrane region" description="Helical" evidence="1">
    <location>
        <begin position="12"/>
        <end position="32"/>
    </location>
</feature>
<name>A0A858BX27_9FIRM</name>
<keyword evidence="1" id="KW-0812">Transmembrane</keyword>
<keyword evidence="1" id="KW-1133">Transmembrane helix</keyword>
<dbReference type="RefSeq" id="WP_163066390.1">
    <property type="nucleotide sequence ID" value="NZ_CP048649.1"/>
</dbReference>
<organism evidence="2 3">
    <name type="scientific">Aminipila butyrica</name>
    <dbReference type="NCBI Taxonomy" id="433296"/>
    <lineage>
        <taxon>Bacteria</taxon>
        <taxon>Bacillati</taxon>
        <taxon>Bacillota</taxon>
        <taxon>Clostridia</taxon>
        <taxon>Peptostreptococcales</taxon>
        <taxon>Anaerovoracaceae</taxon>
        <taxon>Aminipila</taxon>
    </lineage>
</organism>